<feature type="transmembrane region" description="Helical" evidence="5">
    <location>
        <begin position="60"/>
        <end position="83"/>
    </location>
</feature>
<evidence type="ECO:0000256" key="4">
    <source>
        <dbReference type="SAM" id="MobiDB-lite"/>
    </source>
</evidence>
<accession>A0ABU4CKZ6</accession>
<keyword evidence="3" id="KW-1003">Cell membrane</keyword>
<evidence type="ECO:0000256" key="5">
    <source>
        <dbReference type="SAM" id="Phobius"/>
    </source>
</evidence>
<keyword evidence="2" id="KW-0813">Transport</keyword>
<keyword evidence="7" id="KW-1185">Reference proteome</keyword>
<protein>
    <submittedName>
        <fullName evidence="6">Uncharacterized protein</fullName>
    </submittedName>
</protein>
<dbReference type="PANTHER" id="PTHR43045">
    <property type="entry name" value="SHIKIMATE TRANSPORTER"/>
    <property type="match status" value="1"/>
</dbReference>
<evidence type="ECO:0000313" key="6">
    <source>
        <dbReference type="EMBL" id="MDV6284236.1"/>
    </source>
</evidence>
<feature type="transmembrane region" description="Helical" evidence="5">
    <location>
        <begin position="181"/>
        <end position="199"/>
    </location>
</feature>
<name>A0ABU4CKZ6_RHOJO</name>
<proteinExistence type="predicted"/>
<keyword evidence="5" id="KW-0812">Transmembrane</keyword>
<feature type="region of interest" description="Disordered" evidence="4">
    <location>
        <begin position="82"/>
        <end position="133"/>
    </location>
</feature>
<keyword evidence="5" id="KW-1133">Transmembrane helix</keyword>
<dbReference type="PANTHER" id="PTHR43045:SF1">
    <property type="entry name" value="SHIKIMATE TRANSPORTER"/>
    <property type="match status" value="1"/>
</dbReference>
<evidence type="ECO:0000256" key="3">
    <source>
        <dbReference type="ARBA" id="ARBA00022475"/>
    </source>
</evidence>
<evidence type="ECO:0000256" key="1">
    <source>
        <dbReference type="ARBA" id="ARBA00004651"/>
    </source>
</evidence>
<reference evidence="6 7" key="1">
    <citation type="submission" date="2023-10" db="EMBL/GenBank/DDBJ databases">
        <title>Development of a sustainable strategy for remediation of hydrocarbon-contaminated territories based on the waste exchange concept.</title>
        <authorList>
            <person name="Krivoruchko A."/>
        </authorList>
    </citation>
    <scope>NUCLEOTIDE SEQUENCE [LARGE SCALE GENOMIC DNA]</scope>
    <source>
        <strain evidence="6 7">IEGM 60</strain>
    </source>
</reference>
<sequence>MTSTQISVTPRATVRPLKVAGASLIGTAIELDDYFIYGMAAAIVFGPLFFPSFSSIAGTLAAFATFSVGFIARPIGGVVMGRWGSSSGSPSPRARLREGREGQEHPPRSTTADRHRTAGEPARSAAGGGRVHRHQHGRIHLHGVPAVLFDEGPGHEQDTGARLHAYRLVRVADRHPRRVDAVGPVYLTAVTLLSLLVAITRKVRGPLRSG</sequence>
<feature type="compositionally biased region" description="Basic and acidic residues" evidence="4">
    <location>
        <begin position="95"/>
        <end position="118"/>
    </location>
</feature>
<comment type="subcellular location">
    <subcellularLocation>
        <location evidence="1">Cell membrane</location>
        <topology evidence="1">Multi-pass membrane protein</topology>
    </subcellularLocation>
</comment>
<keyword evidence="5" id="KW-0472">Membrane</keyword>
<dbReference type="EMBL" id="JAWLKA010000017">
    <property type="protein sequence ID" value="MDV6284236.1"/>
    <property type="molecule type" value="Genomic_DNA"/>
</dbReference>
<comment type="caution">
    <text evidence="6">The sequence shown here is derived from an EMBL/GenBank/DDBJ whole genome shotgun (WGS) entry which is preliminary data.</text>
</comment>
<evidence type="ECO:0000256" key="2">
    <source>
        <dbReference type="ARBA" id="ARBA00022448"/>
    </source>
</evidence>
<dbReference type="Proteomes" id="UP001185737">
    <property type="component" value="Unassembled WGS sequence"/>
</dbReference>
<evidence type="ECO:0000313" key="7">
    <source>
        <dbReference type="Proteomes" id="UP001185737"/>
    </source>
</evidence>
<organism evidence="6 7">
    <name type="scientific">Rhodococcus jostii</name>
    <dbReference type="NCBI Taxonomy" id="132919"/>
    <lineage>
        <taxon>Bacteria</taxon>
        <taxon>Bacillati</taxon>
        <taxon>Actinomycetota</taxon>
        <taxon>Actinomycetes</taxon>
        <taxon>Mycobacteriales</taxon>
        <taxon>Nocardiaceae</taxon>
        <taxon>Rhodococcus</taxon>
    </lineage>
</organism>
<gene>
    <name evidence="6" type="ORF">R3Q59_27470</name>
</gene>